<name>A0A5B8LLL6_9SPHN</name>
<feature type="chain" id="PRO_5022715972" evidence="1">
    <location>
        <begin position="24"/>
        <end position="196"/>
    </location>
</feature>
<dbReference type="AlphaFoldDB" id="A0A5B8LLL6"/>
<reference evidence="2 3" key="1">
    <citation type="submission" date="2019-07" db="EMBL/GenBank/DDBJ databases">
        <title>Full genome sequence of Sphingomonas sp. 4R-6-7(HKS19).</title>
        <authorList>
            <person name="Im W.-T."/>
        </authorList>
    </citation>
    <scope>NUCLEOTIDE SEQUENCE [LARGE SCALE GENOMIC DNA]</scope>
    <source>
        <strain evidence="2 3">HKS19</strain>
    </source>
</reference>
<dbReference type="RefSeq" id="WP_146572931.1">
    <property type="nucleotide sequence ID" value="NZ_CP042306.1"/>
</dbReference>
<dbReference type="PROSITE" id="PS51257">
    <property type="entry name" value="PROKAR_LIPOPROTEIN"/>
    <property type="match status" value="1"/>
</dbReference>
<gene>
    <name evidence="2" type="ORF">FPZ24_13860</name>
</gene>
<feature type="signal peptide" evidence="1">
    <location>
        <begin position="1"/>
        <end position="23"/>
    </location>
</feature>
<evidence type="ECO:0000313" key="3">
    <source>
        <dbReference type="Proteomes" id="UP000315673"/>
    </source>
</evidence>
<keyword evidence="3" id="KW-1185">Reference proteome</keyword>
<accession>A0A5B8LLL6</accession>
<keyword evidence="1" id="KW-0732">Signal</keyword>
<evidence type="ECO:0000313" key="2">
    <source>
        <dbReference type="EMBL" id="QDZ08422.1"/>
    </source>
</evidence>
<proteinExistence type="predicted"/>
<dbReference type="EMBL" id="CP042306">
    <property type="protein sequence ID" value="QDZ08422.1"/>
    <property type="molecule type" value="Genomic_DNA"/>
</dbReference>
<organism evidence="2 3">
    <name type="scientific">Sphingomonas panacisoli</name>
    <dbReference type="NCBI Taxonomy" id="1813879"/>
    <lineage>
        <taxon>Bacteria</taxon>
        <taxon>Pseudomonadati</taxon>
        <taxon>Pseudomonadota</taxon>
        <taxon>Alphaproteobacteria</taxon>
        <taxon>Sphingomonadales</taxon>
        <taxon>Sphingomonadaceae</taxon>
        <taxon>Sphingomonas</taxon>
    </lineage>
</organism>
<dbReference type="KEGG" id="spai:FPZ24_13860"/>
<dbReference type="Proteomes" id="UP000315673">
    <property type="component" value="Chromosome"/>
</dbReference>
<protein>
    <submittedName>
        <fullName evidence="2">DUF4136 domain-containing protein</fullName>
    </submittedName>
</protein>
<evidence type="ECO:0000256" key="1">
    <source>
        <dbReference type="SAM" id="SignalP"/>
    </source>
</evidence>
<sequence>MRRAVLIAALAMTACTTAPPVFPTEVTRFRADEVPRGTISLAPEDGLPDGPLFQSYAAAVGDALTAQGYTVVPPGASSAYVARIGFQSNTRSVRGPAPFTLGLGVGGGSYSRGGGVDVGVGGGIPIGKRELRDDTAATLSVRINRRAGDLGIWEGKAQTRLIRRAGAGEANAMPAKLAHALFTGFPGESGRTITVK</sequence>
<dbReference type="OrthoDB" id="7428103at2"/>